<evidence type="ECO:0000313" key="4">
    <source>
        <dbReference type="Proteomes" id="UP000266841"/>
    </source>
</evidence>
<feature type="region of interest" description="Disordered" evidence="1">
    <location>
        <begin position="1"/>
        <end position="41"/>
    </location>
</feature>
<dbReference type="SUPFAM" id="SSF53474">
    <property type="entry name" value="alpha/beta-Hydrolases"/>
    <property type="match status" value="1"/>
</dbReference>
<dbReference type="GO" id="GO:0052689">
    <property type="term" value="F:carboxylic ester hydrolase activity"/>
    <property type="evidence" value="ECO:0007669"/>
    <property type="project" value="TreeGrafter"/>
</dbReference>
<accession>K0RCS7</accession>
<dbReference type="Gene3D" id="3.40.50.1820">
    <property type="entry name" value="alpha/beta hydrolase"/>
    <property type="match status" value="1"/>
</dbReference>
<dbReference type="Pfam" id="PF20434">
    <property type="entry name" value="BD-FAE"/>
    <property type="match status" value="1"/>
</dbReference>
<comment type="caution">
    <text evidence="3">The sequence shown here is derived from an EMBL/GenBank/DDBJ whole genome shotgun (WGS) entry which is preliminary data.</text>
</comment>
<dbReference type="InterPro" id="IPR053145">
    <property type="entry name" value="AB_hydrolase_Est10"/>
</dbReference>
<evidence type="ECO:0000256" key="1">
    <source>
        <dbReference type="SAM" id="MobiDB-lite"/>
    </source>
</evidence>
<dbReference type="InterPro" id="IPR029058">
    <property type="entry name" value="AB_hydrolase_fold"/>
</dbReference>
<dbReference type="Proteomes" id="UP000266841">
    <property type="component" value="Unassembled WGS sequence"/>
</dbReference>
<organism evidence="3 4">
    <name type="scientific">Thalassiosira oceanica</name>
    <name type="common">Marine diatom</name>
    <dbReference type="NCBI Taxonomy" id="159749"/>
    <lineage>
        <taxon>Eukaryota</taxon>
        <taxon>Sar</taxon>
        <taxon>Stramenopiles</taxon>
        <taxon>Ochrophyta</taxon>
        <taxon>Bacillariophyta</taxon>
        <taxon>Coscinodiscophyceae</taxon>
        <taxon>Thalassiosirophycidae</taxon>
        <taxon>Thalassiosirales</taxon>
        <taxon>Thalassiosiraceae</taxon>
        <taxon>Thalassiosira</taxon>
    </lineage>
</organism>
<dbReference type="PANTHER" id="PTHR43265:SF1">
    <property type="entry name" value="ESTERASE ESTD"/>
    <property type="match status" value="1"/>
</dbReference>
<feature type="domain" description="BD-FAE-like" evidence="2">
    <location>
        <begin position="93"/>
        <end position="186"/>
    </location>
</feature>
<reference evidence="3 4" key="1">
    <citation type="journal article" date="2012" name="Genome Biol.">
        <title>Genome and low-iron response of an oceanic diatom adapted to chronic iron limitation.</title>
        <authorList>
            <person name="Lommer M."/>
            <person name="Specht M."/>
            <person name="Roy A.S."/>
            <person name="Kraemer L."/>
            <person name="Andreson R."/>
            <person name="Gutowska M.A."/>
            <person name="Wolf J."/>
            <person name="Bergner S.V."/>
            <person name="Schilhabel M.B."/>
            <person name="Klostermeier U.C."/>
            <person name="Beiko R.G."/>
            <person name="Rosenstiel P."/>
            <person name="Hippler M."/>
            <person name="Laroche J."/>
        </authorList>
    </citation>
    <scope>NUCLEOTIDE SEQUENCE [LARGE SCALE GENOMIC DNA]</scope>
    <source>
        <strain evidence="3 4">CCMP1005</strain>
    </source>
</reference>
<keyword evidence="4" id="KW-1185">Reference proteome</keyword>
<dbReference type="EMBL" id="AGNL01044219">
    <property type="protein sequence ID" value="EJK50069.1"/>
    <property type="molecule type" value="Genomic_DNA"/>
</dbReference>
<dbReference type="eggNOG" id="ENOG502R10D">
    <property type="taxonomic scope" value="Eukaryota"/>
</dbReference>
<protein>
    <recommendedName>
        <fullName evidence="2">BD-FAE-like domain-containing protein</fullName>
    </recommendedName>
</protein>
<evidence type="ECO:0000259" key="2">
    <source>
        <dbReference type="Pfam" id="PF20434"/>
    </source>
</evidence>
<dbReference type="AlphaFoldDB" id="K0RCS7"/>
<evidence type="ECO:0000313" key="3">
    <source>
        <dbReference type="EMBL" id="EJK50069.1"/>
    </source>
</evidence>
<dbReference type="InterPro" id="IPR049492">
    <property type="entry name" value="BD-FAE-like_dom"/>
</dbReference>
<gene>
    <name evidence="3" type="ORF">THAOC_30998</name>
</gene>
<sequence length="390" mass="43770">MTAEDDEKIEGQTMHAHDHASLTTSPRPASTRHRHRHRPGDLNTWTWRRKQNLSYPSTHTPKKMKEEVSFSSSNASAVEGQTEDQTLARLSGDLYLPSSTTRQVPVIIVVAGSGPIDRDGNAKSMSFNTSNRFAEHVMRFLEPNVAPDSAGVYELVADVVGAVQFVSSHSRIDRKRVVILGHSEGAIILPEICKAVAESGLDPIFGAIFLAGFGEDLSGAMKLQRENILREVKEKTGLTGFLMRRFVTKDRLEKQYKDMMAKVNSDDRPDVISMYLGLVKQPARWFRDHQEYEARMSLANNIRCHVLAVTGKKDVQVRSFCQQEVAATLIPSAKSIEAHELENLTHVLRSMEGEPKIFSIKKDYVKMGKSPLDKDLLKIIDDWCDRVLQS</sequence>
<dbReference type="PANTHER" id="PTHR43265">
    <property type="entry name" value="ESTERASE ESTD"/>
    <property type="match status" value="1"/>
</dbReference>
<dbReference type="OrthoDB" id="10249433at2759"/>
<name>K0RCS7_THAOC</name>
<proteinExistence type="predicted"/>